<gene>
    <name evidence="1" type="ORF">EXM22_14580</name>
</gene>
<keyword evidence="2" id="KW-1185">Reference proteome</keyword>
<protein>
    <submittedName>
        <fullName evidence="1">Uncharacterized protein</fullName>
    </submittedName>
</protein>
<dbReference type="OrthoDB" id="6198376at2"/>
<evidence type="ECO:0000313" key="1">
    <source>
        <dbReference type="EMBL" id="QEN09147.1"/>
    </source>
</evidence>
<dbReference type="EMBL" id="CP036150">
    <property type="protein sequence ID" value="QEN09147.1"/>
    <property type="molecule type" value="Genomic_DNA"/>
</dbReference>
<name>A0A5C1QNN5_9SPIO</name>
<reference evidence="1 2" key="1">
    <citation type="submission" date="2019-02" db="EMBL/GenBank/DDBJ databases">
        <title>Complete Genome Sequence and Methylome Analysis of free living Spirochaetas.</title>
        <authorList>
            <person name="Fomenkov A."/>
            <person name="Dubinina G."/>
            <person name="Leshcheva N."/>
            <person name="Mikheeva N."/>
            <person name="Grabovich M."/>
            <person name="Vincze T."/>
            <person name="Roberts R.J."/>
        </authorList>
    </citation>
    <scope>NUCLEOTIDE SEQUENCE [LARGE SCALE GENOMIC DNA]</scope>
    <source>
        <strain evidence="1 2">K2</strain>
    </source>
</reference>
<proteinExistence type="predicted"/>
<organism evidence="1 2">
    <name type="scientific">Oceanispirochaeta crateris</name>
    <dbReference type="NCBI Taxonomy" id="2518645"/>
    <lineage>
        <taxon>Bacteria</taxon>
        <taxon>Pseudomonadati</taxon>
        <taxon>Spirochaetota</taxon>
        <taxon>Spirochaetia</taxon>
        <taxon>Spirochaetales</taxon>
        <taxon>Spirochaetaceae</taxon>
        <taxon>Oceanispirochaeta</taxon>
    </lineage>
</organism>
<accession>A0A5C1QNN5</accession>
<dbReference type="Proteomes" id="UP000324209">
    <property type="component" value="Chromosome"/>
</dbReference>
<sequence length="72" mass="7890">MADCKNLAGCPFFNDKMSEKPALASMMKKRYCLGESTLCARYIVCEALGKDNVPGNLFPNMQDKAQVLIGAK</sequence>
<dbReference type="KEGG" id="ock:EXM22_14580"/>
<dbReference type="RefSeq" id="WP_149487223.1">
    <property type="nucleotide sequence ID" value="NZ_CP036150.1"/>
</dbReference>
<evidence type="ECO:0000313" key="2">
    <source>
        <dbReference type="Proteomes" id="UP000324209"/>
    </source>
</evidence>
<dbReference type="AlphaFoldDB" id="A0A5C1QNN5"/>